<keyword evidence="2" id="KW-1185">Reference proteome</keyword>
<organism evidence="1 2">
    <name type="scientific">Pseudothermotoga thermarum DSM 5069</name>
    <dbReference type="NCBI Taxonomy" id="688269"/>
    <lineage>
        <taxon>Bacteria</taxon>
        <taxon>Thermotogati</taxon>
        <taxon>Thermotogota</taxon>
        <taxon>Thermotogae</taxon>
        <taxon>Thermotogales</taxon>
        <taxon>Thermotogaceae</taxon>
        <taxon>Pseudothermotoga</taxon>
    </lineage>
</organism>
<dbReference type="STRING" id="688269.Theth_0625"/>
<dbReference type="AlphaFoldDB" id="F7YXR8"/>
<dbReference type="OrthoDB" id="37519at2"/>
<dbReference type="KEGG" id="tta:Theth_0625"/>
<dbReference type="EMBL" id="CP002351">
    <property type="protein sequence ID" value="AEH50712.1"/>
    <property type="molecule type" value="Genomic_DNA"/>
</dbReference>
<sequence length="108" mass="12594">MFFFKKKPKDISLNPFYKEGNIFVVYFKCDKCGEYFRSHLRIGYDFINDYDNPSTPYKIDKVYVGSRCPNKIHLQASFTAGYKVKFVNLDGGKFVTKEEYESVAKRGG</sequence>
<evidence type="ECO:0000313" key="1">
    <source>
        <dbReference type="EMBL" id="AEH50712.1"/>
    </source>
</evidence>
<protein>
    <submittedName>
        <fullName evidence="1">Uncharacterized protein</fullName>
    </submittedName>
</protein>
<dbReference type="RefSeq" id="WP_013931935.1">
    <property type="nucleotide sequence ID" value="NC_015707.1"/>
</dbReference>
<dbReference type="PATRIC" id="fig|688269.3.peg.648"/>
<evidence type="ECO:0000313" key="2">
    <source>
        <dbReference type="Proteomes" id="UP000006804"/>
    </source>
</evidence>
<proteinExistence type="predicted"/>
<dbReference type="eggNOG" id="ENOG5032WN1">
    <property type="taxonomic scope" value="Bacteria"/>
</dbReference>
<accession>F7YXR8</accession>
<dbReference type="HOGENOM" id="CLU_173848_0_0_0"/>
<dbReference type="Proteomes" id="UP000006804">
    <property type="component" value="Chromosome"/>
</dbReference>
<name>F7YXR8_9THEM</name>
<gene>
    <name evidence="1" type="ORF">Theth_0625</name>
</gene>
<reference evidence="1 2" key="1">
    <citation type="submission" date="2010-11" db="EMBL/GenBank/DDBJ databases">
        <title>The complete genome of Thermotoga thermarum DSM 5069.</title>
        <authorList>
            <consortium name="US DOE Joint Genome Institute (JGI-PGF)"/>
            <person name="Lucas S."/>
            <person name="Copeland A."/>
            <person name="Lapidus A."/>
            <person name="Bruce D."/>
            <person name="Goodwin L."/>
            <person name="Pitluck S."/>
            <person name="Kyrpides N."/>
            <person name="Mavromatis K."/>
            <person name="Ivanova N."/>
            <person name="Zeytun A."/>
            <person name="Brettin T."/>
            <person name="Detter J.C."/>
            <person name="Tapia R."/>
            <person name="Han C."/>
            <person name="Land M."/>
            <person name="Hauser L."/>
            <person name="Markowitz V."/>
            <person name="Cheng J.-F."/>
            <person name="Hugenholtz P."/>
            <person name="Woyke T."/>
            <person name="Wu D."/>
            <person name="Spring S."/>
            <person name="Schroeder M."/>
            <person name="Brambilla E."/>
            <person name="Klenk H.-P."/>
            <person name="Eisen J.A."/>
        </authorList>
    </citation>
    <scope>NUCLEOTIDE SEQUENCE [LARGE SCALE GENOMIC DNA]</scope>
    <source>
        <strain evidence="1 2">DSM 5069</strain>
    </source>
</reference>